<evidence type="ECO:0000313" key="2">
    <source>
        <dbReference type="EMBL" id="KAJ1353339.1"/>
    </source>
</evidence>
<dbReference type="EMBL" id="JAHQIW010001688">
    <property type="protein sequence ID" value="KAJ1353339.1"/>
    <property type="molecule type" value="Genomic_DNA"/>
</dbReference>
<dbReference type="Proteomes" id="UP001196413">
    <property type="component" value="Unassembled WGS sequence"/>
</dbReference>
<keyword evidence="3" id="KW-1185">Reference proteome</keyword>
<accession>A0AAD5MYE0</accession>
<evidence type="ECO:0000313" key="3">
    <source>
        <dbReference type="Proteomes" id="UP001196413"/>
    </source>
</evidence>
<organism evidence="2 3">
    <name type="scientific">Parelaphostrongylus tenuis</name>
    <name type="common">Meningeal worm</name>
    <dbReference type="NCBI Taxonomy" id="148309"/>
    <lineage>
        <taxon>Eukaryota</taxon>
        <taxon>Metazoa</taxon>
        <taxon>Ecdysozoa</taxon>
        <taxon>Nematoda</taxon>
        <taxon>Chromadorea</taxon>
        <taxon>Rhabditida</taxon>
        <taxon>Rhabditina</taxon>
        <taxon>Rhabditomorpha</taxon>
        <taxon>Strongyloidea</taxon>
        <taxon>Metastrongylidae</taxon>
        <taxon>Parelaphostrongylus</taxon>
    </lineage>
</organism>
<comment type="caution">
    <text evidence="2">The sequence shown here is derived from an EMBL/GenBank/DDBJ whole genome shotgun (WGS) entry which is preliminary data.</text>
</comment>
<evidence type="ECO:0000256" key="1">
    <source>
        <dbReference type="SAM" id="MobiDB-lite"/>
    </source>
</evidence>
<proteinExistence type="predicted"/>
<feature type="compositionally biased region" description="Basic and acidic residues" evidence="1">
    <location>
        <begin position="50"/>
        <end position="63"/>
    </location>
</feature>
<gene>
    <name evidence="2" type="ORF">KIN20_009945</name>
</gene>
<reference evidence="2" key="1">
    <citation type="submission" date="2021-06" db="EMBL/GenBank/DDBJ databases">
        <title>Parelaphostrongylus tenuis whole genome reference sequence.</title>
        <authorList>
            <person name="Garwood T.J."/>
            <person name="Larsen P.A."/>
            <person name="Fountain-Jones N.M."/>
            <person name="Garbe J.R."/>
            <person name="Macchietto M.G."/>
            <person name="Kania S.A."/>
            <person name="Gerhold R.W."/>
            <person name="Richards J.E."/>
            <person name="Wolf T.M."/>
        </authorList>
    </citation>
    <scope>NUCLEOTIDE SEQUENCE</scope>
    <source>
        <strain evidence="2">MNPRO001-30</strain>
        <tissue evidence="2">Meninges</tissue>
    </source>
</reference>
<feature type="region of interest" description="Disordered" evidence="1">
    <location>
        <begin position="20"/>
        <end position="118"/>
    </location>
</feature>
<protein>
    <submittedName>
        <fullName evidence="2">Uncharacterized protein</fullName>
    </submittedName>
</protein>
<feature type="compositionally biased region" description="Pro residues" evidence="1">
    <location>
        <begin position="108"/>
        <end position="118"/>
    </location>
</feature>
<name>A0AAD5MYE0_PARTN</name>
<sequence>MAAVLKLILSLIYCRFPPKQQMADQKPLDAVPAIPNSNEVRRNGNMCAESKGKEEKEGKDGKEGNGGSDENIPQKTPVGSKDGPKQKVEGEGLYENLATLPDGANPNAMPPPPPRQQK</sequence>
<dbReference type="AlphaFoldDB" id="A0AAD5MYE0"/>